<proteinExistence type="predicted"/>
<protein>
    <submittedName>
        <fullName evidence="2">Uncharacterized protein</fullName>
    </submittedName>
</protein>
<evidence type="ECO:0000313" key="3">
    <source>
        <dbReference type="Proteomes" id="UP000054485"/>
    </source>
</evidence>
<gene>
    <name evidence="2" type="ORF">CY34DRAFT_810309</name>
</gene>
<feature type="transmembrane region" description="Helical" evidence="1">
    <location>
        <begin position="208"/>
        <end position="228"/>
    </location>
</feature>
<keyword evidence="1" id="KW-0472">Membrane</keyword>
<evidence type="ECO:0000313" key="2">
    <source>
        <dbReference type="EMBL" id="KIK37471.1"/>
    </source>
</evidence>
<keyword evidence="1" id="KW-0812">Transmembrane</keyword>
<dbReference type="HOGENOM" id="CLU_044614_3_3_1"/>
<dbReference type="InParanoid" id="A0A0D0A7A3"/>
<accession>A0A0D0A7A3</accession>
<keyword evidence="1" id="KW-1133">Transmembrane helix</keyword>
<reference evidence="2 3" key="1">
    <citation type="submission" date="2014-04" db="EMBL/GenBank/DDBJ databases">
        <authorList>
            <consortium name="DOE Joint Genome Institute"/>
            <person name="Kuo A."/>
            <person name="Ruytinx J."/>
            <person name="Rineau F."/>
            <person name="Colpaert J."/>
            <person name="Kohler A."/>
            <person name="Nagy L.G."/>
            <person name="Floudas D."/>
            <person name="Copeland A."/>
            <person name="Barry K.W."/>
            <person name="Cichocki N."/>
            <person name="Veneault-Fourrey C."/>
            <person name="LaButti K."/>
            <person name="Lindquist E.A."/>
            <person name="Lipzen A."/>
            <person name="Lundell T."/>
            <person name="Morin E."/>
            <person name="Murat C."/>
            <person name="Sun H."/>
            <person name="Tunlid A."/>
            <person name="Henrissat B."/>
            <person name="Grigoriev I.V."/>
            <person name="Hibbett D.S."/>
            <person name="Martin F."/>
            <person name="Nordberg H.P."/>
            <person name="Cantor M.N."/>
            <person name="Hua S.X."/>
        </authorList>
    </citation>
    <scope>NUCLEOTIDE SEQUENCE [LARGE SCALE GENOMIC DNA]</scope>
    <source>
        <strain evidence="2 3">UH-Slu-Lm8-n1</strain>
    </source>
</reference>
<dbReference type="EMBL" id="KN835448">
    <property type="protein sequence ID" value="KIK37471.1"/>
    <property type="molecule type" value="Genomic_DNA"/>
</dbReference>
<evidence type="ECO:0000256" key="1">
    <source>
        <dbReference type="SAM" id="Phobius"/>
    </source>
</evidence>
<dbReference type="AlphaFoldDB" id="A0A0D0A7A3"/>
<name>A0A0D0A7A3_9AGAM</name>
<organism evidence="2 3">
    <name type="scientific">Suillus luteus UH-Slu-Lm8-n1</name>
    <dbReference type="NCBI Taxonomy" id="930992"/>
    <lineage>
        <taxon>Eukaryota</taxon>
        <taxon>Fungi</taxon>
        <taxon>Dikarya</taxon>
        <taxon>Basidiomycota</taxon>
        <taxon>Agaricomycotina</taxon>
        <taxon>Agaricomycetes</taxon>
        <taxon>Agaricomycetidae</taxon>
        <taxon>Boletales</taxon>
        <taxon>Suillineae</taxon>
        <taxon>Suillaceae</taxon>
        <taxon>Suillus</taxon>
    </lineage>
</organism>
<feature type="transmembrane region" description="Helical" evidence="1">
    <location>
        <begin position="240"/>
        <end position="262"/>
    </location>
</feature>
<feature type="transmembrane region" description="Helical" evidence="1">
    <location>
        <begin position="18"/>
        <end position="36"/>
    </location>
</feature>
<feature type="transmembrane region" description="Helical" evidence="1">
    <location>
        <begin position="102"/>
        <end position="121"/>
    </location>
</feature>
<sequence length="336" mass="36272">MAFISLDTAAILSTALEGILYGFSVLMFIGTMWALTYKRSIRDLNRPVATAAVLLLILSTAHIIVDIVRTEYGLVIYRNTYPDGPAAYFADTSQGTFLIKNSIYVVQTLLGDAVAIYRCYVVWQAASVIILPTMMWCGVAVTGALSVYGDAQTSGTIISTEVTVTCMGVFCGFTLATNLLSSGLLAYRIWKIERGVSNSRATKVMTTSIMRVVMDSAILYTVALLATVTGSLCAGSGPFVLIDMLTPIISIAFYMVIIRIAIGKNTHSQILTVRGGVTSETERGSMSLNSMKPLQVHISRSTHSDGTPMYGVWNQSRPPTRTKEALDGTYCNVSSG</sequence>
<keyword evidence="3" id="KW-1185">Reference proteome</keyword>
<feature type="transmembrane region" description="Helical" evidence="1">
    <location>
        <begin position="167"/>
        <end position="187"/>
    </location>
</feature>
<dbReference type="OrthoDB" id="3354175at2759"/>
<reference evidence="3" key="2">
    <citation type="submission" date="2015-01" db="EMBL/GenBank/DDBJ databases">
        <title>Evolutionary Origins and Diversification of the Mycorrhizal Mutualists.</title>
        <authorList>
            <consortium name="DOE Joint Genome Institute"/>
            <consortium name="Mycorrhizal Genomics Consortium"/>
            <person name="Kohler A."/>
            <person name="Kuo A."/>
            <person name="Nagy L.G."/>
            <person name="Floudas D."/>
            <person name="Copeland A."/>
            <person name="Barry K.W."/>
            <person name="Cichocki N."/>
            <person name="Veneault-Fourrey C."/>
            <person name="LaButti K."/>
            <person name="Lindquist E.A."/>
            <person name="Lipzen A."/>
            <person name="Lundell T."/>
            <person name="Morin E."/>
            <person name="Murat C."/>
            <person name="Riley R."/>
            <person name="Ohm R."/>
            <person name="Sun H."/>
            <person name="Tunlid A."/>
            <person name="Henrissat B."/>
            <person name="Grigoriev I.V."/>
            <person name="Hibbett D.S."/>
            <person name="Martin F."/>
        </authorList>
    </citation>
    <scope>NUCLEOTIDE SEQUENCE [LARGE SCALE GENOMIC DNA]</scope>
    <source>
        <strain evidence="3">UH-Slu-Lm8-n1</strain>
    </source>
</reference>
<dbReference type="Proteomes" id="UP000054485">
    <property type="component" value="Unassembled WGS sequence"/>
</dbReference>
<feature type="transmembrane region" description="Helical" evidence="1">
    <location>
        <begin position="128"/>
        <end position="147"/>
    </location>
</feature>
<feature type="transmembrane region" description="Helical" evidence="1">
    <location>
        <begin position="48"/>
        <end position="65"/>
    </location>
</feature>